<gene>
    <name evidence="2" type="ORF">PSH88_14840</name>
</gene>
<proteinExistence type="predicted"/>
<evidence type="ECO:0000256" key="1">
    <source>
        <dbReference type="SAM" id="MobiDB-lite"/>
    </source>
</evidence>
<evidence type="ECO:0000313" key="3">
    <source>
        <dbReference type="Proteomes" id="UP001230768"/>
    </source>
</evidence>
<keyword evidence="3" id="KW-1185">Reference proteome</keyword>
<accession>A0ABY9H280</accession>
<dbReference type="EMBL" id="CP117430">
    <property type="protein sequence ID" value="WLI21385.1"/>
    <property type="molecule type" value="Genomic_DNA"/>
</dbReference>
<protein>
    <recommendedName>
        <fullName evidence="4">Thymidylate kinase</fullName>
    </recommendedName>
</protein>
<reference evidence="2 3" key="1">
    <citation type="submission" date="2023-02" db="EMBL/GenBank/DDBJ databases">
        <title>Evolution of Hrp T3SS in non-pathogenic Pseudomonas fluorescens.</title>
        <authorList>
            <person name="Liao K."/>
            <person name="Wei H."/>
            <person name="Gu Y."/>
        </authorList>
    </citation>
    <scope>NUCLEOTIDE SEQUENCE [LARGE SCALE GENOMIC DNA]</scope>
    <source>
        <strain evidence="2 3">FP607</strain>
    </source>
</reference>
<name>A0ABY9H280_9PSED</name>
<dbReference type="Proteomes" id="UP001230768">
    <property type="component" value="Chromosome"/>
</dbReference>
<organism evidence="2 3">
    <name type="scientific">Pseudomonas wuhanensis</name>
    <dbReference type="NCBI Taxonomy" id="2954098"/>
    <lineage>
        <taxon>Bacteria</taxon>
        <taxon>Pseudomonadati</taxon>
        <taxon>Pseudomonadota</taxon>
        <taxon>Gammaproteobacteria</taxon>
        <taxon>Pseudomonadales</taxon>
        <taxon>Pseudomonadaceae</taxon>
        <taxon>Pseudomonas</taxon>
    </lineage>
</organism>
<sequence>MVFEGRDGTGKGGTIKALNRA</sequence>
<evidence type="ECO:0008006" key="4">
    <source>
        <dbReference type="Google" id="ProtNLM"/>
    </source>
</evidence>
<feature type="region of interest" description="Disordered" evidence="1">
    <location>
        <begin position="1"/>
        <end position="21"/>
    </location>
</feature>
<evidence type="ECO:0000313" key="2">
    <source>
        <dbReference type="EMBL" id="WLI21385.1"/>
    </source>
</evidence>